<dbReference type="EMBL" id="BAAADE010000010">
    <property type="protein sequence ID" value="GAA0612890.1"/>
    <property type="molecule type" value="Genomic_DNA"/>
</dbReference>
<gene>
    <name evidence="3" type="ORF">GCM10008943_30350</name>
</gene>
<keyword evidence="2" id="KW-1133">Transmembrane helix</keyword>
<feature type="transmembrane region" description="Helical" evidence="2">
    <location>
        <begin position="16"/>
        <end position="37"/>
    </location>
</feature>
<proteinExistence type="predicted"/>
<evidence type="ECO:0000313" key="4">
    <source>
        <dbReference type="Proteomes" id="UP001424441"/>
    </source>
</evidence>
<feature type="region of interest" description="Disordered" evidence="1">
    <location>
        <begin position="307"/>
        <end position="327"/>
    </location>
</feature>
<dbReference type="Proteomes" id="UP001424441">
    <property type="component" value="Unassembled WGS sequence"/>
</dbReference>
<reference evidence="3 4" key="1">
    <citation type="journal article" date="2019" name="Int. J. Syst. Evol. Microbiol.">
        <title>The Global Catalogue of Microorganisms (GCM) 10K type strain sequencing project: providing services to taxonomists for standard genome sequencing and annotation.</title>
        <authorList>
            <consortium name="The Broad Institute Genomics Platform"/>
            <consortium name="The Broad Institute Genome Sequencing Center for Infectious Disease"/>
            <person name="Wu L."/>
            <person name="Ma J."/>
        </authorList>
    </citation>
    <scope>NUCLEOTIDE SEQUENCE [LARGE SCALE GENOMIC DNA]</scope>
    <source>
        <strain evidence="3 4">JCM 15115</strain>
    </source>
</reference>
<sequence length="424" mass="44856">MKESLSGILGEGTANIVLFILLFAAILVAIFIIYAIIKRMSGSSTGAVNYQNERHDPSSRLAVVDAAMVDNQRKLVLVRRDDVEHLILIGGPTDVVVEQNITPDNDYARGSRITEAQIARYQDDYQEDTAPNFAEEFSRAPVRPISTMPASPLALSDVSKAAPAPQFNTPEPKPEPVMAPVREPVANQTAPVAPAVPVFAPSAPTVAPVQKTPVSTPAPNFTRPAPAAPSVAPVVKPVAPQPRTVMPAAPAPSAKPATRSHPAYPLSQVSQGVLTSTSAAAAAAAASVAGAASGRLDDVAAQKSASLDDVKPAQTAPAAAPTIPAPVVEAKPEPSFDLNFSDKSDDFASLDDALDQALFNDLSTDFFEPEKPAVQKVEDDMAFMLEEELLSSLDMEMDIEADLLVDIEDEMEKLLGELSINPER</sequence>
<dbReference type="InterPro" id="IPR052205">
    <property type="entry name" value="FliO/MopB"/>
</dbReference>
<keyword evidence="4" id="KW-1185">Reference proteome</keyword>
<comment type="caution">
    <text evidence="3">The sequence shown here is derived from an EMBL/GenBank/DDBJ whole genome shotgun (WGS) entry which is preliminary data.</text>
</comment>
<organism evidence="3 4">
    <name type="scientific">Paenochrobactrum glaciei</name>
    <dbReference type="NCBI Taxonomy" id="486407"/>
    <lineage>
        <taxon>Bacteria</taxon>
        <taxon>Pseudomonadati</taxon>
        <taxon>Pseudomonadota</taxon>
        <taxon>Alphaproteobacteria</taxon>
        <taxon>Hyphomicrobiales</taxon>
        <taxon>Brucellaceae</taxon>
        <taxon>Paenochrobactrum</taxon>
    </lineage>
</organism>
<protein>
    <recommendedName>
        <fullName evidence="5">Flagellar biosynthesis protein FliO</fullName>
    </recommendedName>
</protein>
<dbReference type="PRINTS" id="PR01217">
    <property type="entry name" value="PRICHEXTENSN"/>
</dbReference>
<evidence type="ECO:0008006" key="5">
    <source>
        <dbReference type="Google" id="ProtNLM"/>
    </source>
</evidence>
<evidence type="ECO:0000256" key="2">
    <source>
        <dbReference type="SAM" id="Phobius"/>
    </source>
</evidence>
<evidence type="ECO:0000313" key="3">
    <source>
        <dbReference type="EMBL" id="GAA0612890.1"/>
    </source>
</evidence>
<feature type="compositionally biased region" description="Low complexity" evidence="1">
    <location>
        <begin position="243"/>
        <end position="257"/>
    </location>
</feature>
<name>A0ABN1GJN4_9HYPH</name>
<keyword evidence="2" id="KW-0812">Transmembrane</keyword>
<dbReference type="PANTHER" id="PTHR38766:SF1">
    <property type="entry name" value="FLAGELLAR PROTEIN FLIO"/>
    <property type="match status" value="1"/>
</dbReference>
<dbReference type="PANTHER" id="PTHR38766">
    <property type="entry name" value="FLAGELLAR PROTEIN FLIO"/>
    <property type="match status" value="1"/>
</dbReference>
<dbReference type="RefSeq" id="WP_343807445.1">
    <property type="nucleotide sequence ID" value="NZ_BAAADE010000010.1"/>
</dbReference>
<accession>A0ABN1GJN4</accession>
<feature type="compositionally biased region" description="Low complexity" evidence="1">
    <location>
        <begin position="312"/>
        <end position="326"/>
    </location>
</feature>
<evidence type="ECO:0000256" key="1">
    <source>
        <dbReference type="SAM" id="MobiDB-lite"/>
    </source>
</evidence>
<feature type="region of interest" description="Disordered" evidence="1">
    <location>
        <begin position="243"/>
        <end position="263"/>
    </location>
</feature>
<keyword evidence="2" id="KW-0472">Membrane</keyword>